<feature type="non-terminal residue" evidence="2">
    <location>
        <position position="249"/>
    </location>
</feature>
<protein>
    <submittedName>
        <fullName evidence="2">Uncharacterized protein</fullName>
    </submittedName>
</protein>
<dbReference type="InterPro" id="IPR036914">
    <property type="entry name" value="MGS-like_dom_sf"/>
</dbReference>
<dbReference type="SUPFAM" id="SSF52335">
    <property type="entry name" value="Methylglyoxal synthase-like"/>
    <property type="match status" value="2"/>
</dbReference>
<feature type="coiled-coil region" evidence="1">
    <location>
        <begin position="139"/>
        <end position="166"/>
    </location>
</feature>
<dbReference type="GO" id="GO:0005829">
    <property type="term" value="C:cytosol"/>
    <property type="evidence" value="ECO:0007669"/>
    <property type="project" value="TreeGrafter"/>
</dbReference>
<dbReference type="PANTHER" id="PTHR30492:SF0">
    <property type="entry name" value="METHYLGLYOXAL SYNTHASE"/>
    <property type="match status" value="1"/>
</dbReference>
<dbReference type="EMBL" id="BARS01044632">
    <property type="protein sequence ID" value="GAG38289.1"/>
    <property type="molecule type" value="Genomic_DNA"/>
</dbReference>
<dbReference type="AlphaFoldDB" id="X0X4W5"/>
<gene>
    <name evidence="2" type="ORF">S01H1_67396</name>
</gene>
<dbReference type="InterPro" id="IPR004363">
    <property type="entry name" value="Methylgl_synth"/>
</dbReference>
<proteinExistence type="predicted"/>
<reference evidence="2" key="1">
    <citation type="journal article" date="2014" name="Front. Microbiol.">
        <title>High frequency of phylogenetically diverse reductive dehalogenase-homologous genes in deep subseafloor sedimentary metagenomes.</title>
        <authorList>
            <person name="Kawai M."/>
            <person name="Futagami T."/>
            <person name="Toyoda A."/>
            <person name="Takaki Y."/>
            <person name="Nishi S."/>
            <person name="Hori S."/>
            <person name="Arai W."/>
            <person name="Tsubouchi T."/>
            <person name="Morono Y."/>
            <person name="Uchiyama I."/>
            <person name="Ito T."/>
            <person name="Fujiyama A."/>
            <person name="Inagaki F."/>
            <person name="Takami H."/>
        </authorList>
    </citation>
    <scope>NUCLEOTIDE SEQUENCE</scope>
    <source>
        <strain evidence="2">Expedition CK06-06</strain>
    </source>
</reference>
<dbReference type="GO" id="GO:0008929">
    <property type="term" value="F:methylglyoxal synthase activity"/>
    <property type="evidence" value="ECO:0007669"/>
    <property type="project" value="InterPro"/>
</dbReference>
<organism evidence="2">
    <name type="scientific">marine sediment metagenome</name>
    <dbReference type="NCBI Taxonomy" id="412755"/>
    <lineage>
        <taxon>unclassified sequences</taxon>
        <taxon>metagenomes</taxon>
        <taxon>ecological metagenomes</taxon>
    </lineage>
</organism>
<accession>X0X4W5</accession>
<comment type="caution">
    <text evidence="2">The sequence shown here is derived from an EMBL/GenBank/DDBJ whole genome shotgun (WGS) entry which is preliminary data.</text>
</comment>
<dbReference type="Gene3D" id="3.40.50.1380">
    <property type="entry name" value="Methylglyoxal synthase-like domain"/>
    <property type="match status" value="2"/>
</dbReference>
<name>X0X4W5_9ZZZZ</name>
<dbReference type="GO" id="GO:0019242">
    <property type="term" value="P:methylglyoxal biosynthetic process"/>
    <property type="evidence" value="ECO:0007669"/>
    <property type="project" value="InterPro"/>
</dbReference>
<dbReference type="PANTHER" id="PTHR30492">
    <property type="entry name" value="METHYLGLYOXAL SYNTHASE"/>
    <property type="match status" value="1"/>
</dbReference>
<feature type="non-terminal residue" evidence="2">
    <location>
        <position position="1"/>
    </location>
</feature>
<sequence length="249" mass="28067">NLDVVIFLIDPTDLASLYPECIALKRECVANNKFFLSTYASACEWATLTWSTPGEYVLTEEESDYLRESHNVEITKDLSNQTIALISHDKMKVRMIHFANEHRNLLSKFGQIIGTGTTARLLKGEEIAGDLDSLLEGRNQDEKKDLKEAIDEVRRLNLRLEKMQELRSGPKGGDVQIASRVMGGKCDKVIFFEDPFTARPHEPDIQLLERTCQIHGDSVVCMSDPISAHLWAEAWKPQDSGYRSSAPVT</sequence>
<evidence type="ECO:0000313" key="2">
    <source>
        <dbReference type="EMBL" id="GAG38289.1"/>
    </source>
</evidence>
<evidence type="ECO:0000256" key="1">
    <source>
        <dbReference type="SAM" id="Coils"/>
    </source>
</evidence>
<keyword evidence="1" id="KW-0175">Coiled coil</keyword>
<dbReference type="NCBIfam" id="NF003559">
    <property type="entry name" value="PRK05234.1"/>
    <property type="match status" value="1"/>
</dbReference>